<protein>
    <submittedName>
        <fullName evidence="2">Uncharacterized protein</fullName>
    </submittedName>
</protein>
<sequence>MHEGQDEPEGPRLRAADQPNRARRKTSWRQDALFELEDLGDLYDLDLSGVRLP</sequence>
<evidence type="ECO:0000256" key="1">
    <source>
        <dbReference type="SAM" id="MobiDB-lite"/>
    </source>
</evidence>
<dbReference type="EMBL" id="JBEYRS010000026">
    <property type="protein sequence ID" value="MEW2367507.1"/>
    <property type="molecule type" value="Genomic_DNA"/>
</dbReference>
<dbReference type="RefSeq" id="WP_359774967.1">
    <property type="nucleotide sequence ID" value="NZ_JBEYRR010000002.1"/>
</dbReference>
<feature type="region of interest" description="Disordered" evidence="1">
    <location>
        <begin position="1"/>
        <end position="28"/>
    </location>
</feature>
<accession>A0ABV3M729</accession>
<keyword evidence="3" id="KW-1185">Reference proteome</keyword>
<dbReference type="Proteomes" id="UP001553843">
    <property type="component" value="Unassembled WGS sequence"/>
</dbReference>
<reference evidence="2 3" key="1">
    <citation type="submission" date="2024-06" db="EMBL/GenBank/DDBJ databases">
        <title>The Natural Products Discovery Center: Release of the First 8490 Sequenced Strains for Exploring Actinobacteria Biosynthetic Diversity.</title>
        <authorList>
            <person name="Kalkreuter E."/>
            <person name="Kautsar S.A."/>
            <person name="Yang D."/>
            <person name="Bader C.D."/>
            <person name="Teijaro C.N."/>
            <person name="Fluegel L."/>
            <person name="Davis C.M."/>
            <person name="Simpson J.R."/>
            <person name="Lauterbach L."/>
            <person name="Steele A.D."/>
            <person name="Gui C."/>
            <person name="Meng S."/>
            <person name="Li G."/>
            <person name="Viehrig K."/>
            <person name="Ye F."/>
            <person name="Su P."/>
            <person name="Kiefer A.F."/>
            <person name="Nichols A."/>
            <person name="Cepeda A.J."/>
            <person name="Yan W."/>
            <person name="Fan B."/>
            <person name="Jiang Y."/>
            <person name="Adhikari A."/>
            <person name="Zheng C.-J."/>
            <person name="Schuster L."/>
            <person name="Cowan T.M."/>
            <person name="Smanski M.J."/>
            <person name="Chevrette M.G."/>
            <person name="De Carvalho L.P.S."/>
            <person name="Shen B."/>
        </authorList>
    </citation>
    <scope>NUCLEOTIDE SEQUENCE [LARGE SCALE GENOMIC DNA]</scope>
    <source>
        <strain evidence="2 3">NPDC047833</strain>
    </source>
</reference>
<evidence type="ECO:0000313" key="2">
    <source>
        <dbReference type="EMBL" id="MEW2367507.1"/>
    </source>
</evidence>
<comment type="caution">
    <text evidence="2">The sequence shown here is derived from an EMBL/GenBank/DDBJ whole genome shotgun (WGS) entry which is preliminary data.</text>
</comment>
<gene>
    <name evidence="2" type="ORF">AB0887_36945</name>
</gene>
<proteinExistence type="predicted"/>
<feature type="compositionally biased region" description="Basic and acidic residues" evidence="1">
    <location>
        <begin position="1"/>
        <end position="15"/>
    </location>
</feature>
<evidence type="ECO:0000313" key="3">
    <source>
        <dbReference type="Proteomes" id="UP001553843"/>
    </source>
</evidence>
<name>A0ABV3M729_9ACTN</name>
<organism evidence="2 3">
    <name type="scientific">Streptomyces huasconensis</name>
    <dbReference type="NCBI Taxonomy" id="1854574"/>
    <lineage>
        <taxon>Bacteria</taxon>
        <taxon>Bacillati</taxon>
        <taxon>Actinomycetota</taxon>
        <taxon>Actinomycetes</taxon>
        <taxon>Kitasatosporales</taxon>
        <taxon>Streptomycetaceae</taxon>
        <taxon>Streptomyces</taxon>
    </lineage>
</organism>